<proteinExistence type="predicted"/>
<organism evidence="1">
    <name type="scientific">marine sediment metagenome</name>
    <dbReference type="NCBI Taxonomy" id="412755"/>
    <lineage>
        <taxon>unclassified sequences</taxon>
        <taxon>metagenomes</taxon>
        <taxon>ecological metagenomes</taxon>
    </lineage>
</organism>
<sequence>YALEIRSKEGYKCYRLDLTSGSRKHGNKLRRELLQEYLGAWELLTDDATQGVV</sequence>
<gene>
    <name evidence="1" type="ORF">S01H1_84245</name>
</gene>
<dbReference type="EMBL" id="BARS01057464">
    <property type="protein sequence ID" value="GAG51467.1"/>
    <property type="molecule type" value="Genomic_DNA"/>
</dbReference>
<dbReference type="AlphaFoldDB" id="X0YYB5"/>
<comment type="caution">
    <text evidence="1">The sequence shown here is derived from an EMBL/GenBank/DDBJ whole genome shotgun (WGS) entry which is preliminary data.</text>
</comment>
<reference evidence="1" key="1">
    <citation type="journal article" date="2014" name="Front. Microbiol.">
        <title>High frequency of phylogenetically diverse reductive dehalogenase-homologous genes in deep subseafloor sedimentary metagenomes.</title>
        <authorList>
            <person name="Kawai M."/>
            <person name="Futagami T."/>
            <person name="Toyoda A."/>
            <person name="Takaki Y."/>
            <person name="Nishi S."/>
            <person name="Hori S."/>
            <person name="Arai W."/>
            <person name="Tsubouchi T."/>
            <person name="Morono Y."/>
            <person name="Uchiyama I."/>
            <person name="Ito T."/>
            <person name="Fujiyama A."/>
            <person name="Inagaki F."/>
            <person name="Takami H."/>
        </authorList>
    </citation>
    <scope>NUCLEOTIDE SEQUENCE</scope>
    <source>
        <strain evidence="1">Expedition CK06-06</strain>
    </source>
</reference>
<evidence type="ECO:0000313" key="1">
    <source>
        <dbReference type="EMBL" id="GAG51467.1"/>
    </source>
</evidence>
<feature type="non-terminal residue" evidence="1">
    <location>
        <position position="1"/>
    </location>
</feature>
<protein>
    <submittedName>
        <fullName evidence="1">Uncharacterized protein</fullName>
    </submittedName>
</protein>
<accession>X0YYB5</accession>
<name>X0YYB5_9ZZZZ</name>